<evidence type="ECO:0000313" key="2">
    <source>
        <dbReference type="Proteomes" id="UP001162891"/>
    </source>
</evidence>
<accession>A0ABM7WQ00</accession>
<gene>
    <name evidence="1" type="ORF">AMOR_05320</name>
</gene>
<dbReference type="RefSeq" id="WP_248358160.1">
    <property type="nucleotide sequence ID" value="NZ_AP025591.1"/>
</dbReference>
<proteinExistence type="predicted"/>
<protein>
    <submittedName>
        <fullName evidence="1">Uncharacterized protein</fullName>
    </submittedName>
</protein>
<dbReference type="EMBL" id="AP025591">
    <property type="protein sequence ID" value="BDG01536.1"/>
    <property type="molecule type" value="Genomic_DNA"/>
</dbReference>
<keyword evidence="2" id="KW-1185">Reference proteome</keyword>
<sequence>MKILLGLTKVWTTTERRQLKQVDLREFLMEHYPREHGWRDEKEALVFLQNALGTEYLQQVLRSMKDDSRNVITREDPEVTQKKFWFEKCEDGK</sequence>
<reference evidence="2" key="1">
    <citation type="journal article" date="2022" name="Int. J. Syst. Evol. Microbiol.">
        <title>Anaeromyxobacter oryzae sp. nov., Anaeromyxobacter diazotrophicus sp. nov. and Anaeromyxobacter paludicola sp. nov., isolated from paddy soils.</title>
        <authorList>
            <person name="Itoh H."/>
            <person name="Xu Z."/>
            <person name="Mise K."/>
            <person name="Masuda Y."/>
            <person name="Ushijima N."/>
            <person name="Hayakawa C."/>
            <person name="Shiratori Y."/>
            <person name="Senoo K."/>
        </authorList>
    </citation>
    <scope>NUCLEOTIDE SEQUENCE [LARGE SCALE GENOMIC DNA]</scope>
    <source>
        <strain evidence="2">Red232</strain>
    </source>
</reference>
<dbReference type="Proteomes" id="UP001162891">
    <property type="component" value="Chromosome"/>
</dbReference>
<evidence type="ECO:0000313" key="1">
    <source>
        <dbReference type="EMBL" id="BDG01536.1"/>
    </source>
</evidence>
<organism evidence="1 2">
    <name type="scientific">Anaeromyxobacter oryzae</name>
    <dbReference type="NCBI Taxonomy" id="2918170"/>
    <lineage>
        <taxon>Bacteria</taxon>
        <taxon>Pseudomonadati</taxon>
        <taxon>Myxococcota</taxon>
        <taxon>Myxococcia</taxon>
        <taxon>Myxococcales</taxon>
        <taxon>Cystobacterineae</taxon>
        <taxon>Anaeromyxobacteraceae</taxon>
        <taxon>Anaeromyxobacter</taxon>
    </lineage>
</organism>
<name>A0ABM7WQ00_9BACT</name>